<proteinExistence type="predicted"/>
<accession>A0AAW3YZL3</accession>
<dbReference type="GO" id="GO:0003677">
    <property type="term" value="F:DNA binding"/>
    <property type="evidence" value="ECO:0007669"/>
    <property type="project" value="UniProtKB-KW"/>
</dbReference>
<dbReference type="RefSeq" id="WP_323869562.1">
    <property type="nucleotide sequence ID" value="NZ_JACXBF010000469.1"/>
</dbReference>
<dbReference type="EMBL" id="JACXBF010000469">
    <property type="protein sequence ID" value="MBD2802251.1"/>
    <property type="molecule type" value="Genomic_DNA"/>
</dbReference>
<dbReference type="GO" id="GO:0006355">
    <property type="term" value="P:regulation of DNA-templated transcription"/>
    <property type="evidence" value="ECO:0007669"/>
    <property type="project" value="InterPro"/>
</dbReference>
<keyword evidence="1" id="KW-0238">DNA-binding</keyword>
<evidence type="ECO:0000313" key="3">
    <source>
        <dbReference type="EMBL" id="MBD2802251.1"/>
    </source>
</evidence>
<dbReference type="Pfam" id="PF00196">
    <property type="entry name" value="GerE"/>
    <property type="match status" value="1"/>
</dbReference>
<evidence type="ECO:0000259" key="2">
    <source>
        <dbReference type="SMART" id="SM00421"/>
    </source>
</evidence>
<reference evidence="3" key="2">
    <citation type="journal article" date="2024" name="Toxins">
        <title>Genome Sequence Analysis of Native Xenorhabdus Strains Isolated from Entomopathogenic Nematodes in Argentina.</title>
        <authorList>
            <person name="Palma L."/>
            <person name="Frizzo L."/>
            <person name="Kaiser S."/>
            <person name="Berry C."/>
            <person name="Caballero P."/>
            <person name="Bode H.B."/>
            <person name="Del Valle E.E."/>
        </authorList>
    </citation>
    <scope>NUCLEOTIDE SEQUENCE</scope>
    <source>
        <strain evidence="3">M</strain>
    </source>
</reference>
<name>A0AAW3YZL3_9GAMM</name>
<dbReference type="InterPro" id="IPR000792">
    <property type="entry name" value="Tscrpt_reg_LuxR_C"/>
</dbReference>
<dbReference type="SMART" id="SM00421">
    <property type="entry name" value="HTH_LUXR"/>
    <property type="match status" value="1"/>
</dbReference>
<dbReference type="AlphaFoldDB" id="A0AAW3YZL3"/>
<dbReference type="Proteomes" id="UP001193920">
    <property type="component" value="Unassembled WGS sequence"/>
</dbReference>
<evidence type="ECO:0000256" key="1">
    <source>
        <dbReference type="ARBA" id="ARBA00023125"/>
    </source>
</evidence>
<gene>
    <name evidence="3" type="ORF">ID854_17850</name>
</gene>
<reference evidence="3" key="1">
    <citation type="submission" date="2020-09" db="EMBL/GenBank/DDBJ databases">
        <authorList>
            <person name="Palma L."/>
            <person name="Caballero P."/>
            <person name="Berry C."/>
            <person name="Del Valle E."/>
        </authorList>
    </citation>
    <scope>NUCLEOTIDE SEQUENCE</scope>
    <source>
        <strain evidence="3">M</strain>
    </source>
</reference>
<dbReference type="InterPro" id="IPR036388">
    <property type="entry name" value="WH-like_DNA-bd_sf"/>
</dbReference>
<organism evidence="3">
    <name type="scientific">Xenorhabdus szentirmaii</name>
    <dbReference type="NCBI Taxonomy" id="290112"/>
    <lineage>
        <taxon>Bacteria</taxon>
        <taxon>Pseudomonadati</taxon>
        <taxon>Pseudomonadota</taxon>
        <taxon>Gammaproteobacteria</taxon>
        <taxon>Enterobacterales</taxon>
        <taxon>Morganellaceae</taxon>
        <taxon>Xenorhabdus</taxon>
    </lineage>
</organism>
<protein>
    <submittedName>
        <fullName evidence="3">Helix-turn-helix transcriptional regulator</fullName>
    </submittedName>
</protein>
<sequence length="197" mass="23003">MKVLVIEECHYTRLGILESLKENTNILSMGVISICDAINTLPTFHPDVVLVNSTQYGCYSEYCIHLQSFISLVSKSRLYFYINKPYPLTKFPIQLTNNDFILSKKSLPTLIDHLKKIASPVDQHYFSHFNTHSSIFSYQENRILYYWMLETNTHKTAQILNISNSTVYSHKRHITEKMGVSNQIELVFIYNIFKYVC</sequence>
<dbReference type="SUPFAM" id="SSF46894">
    <property type="entry name" value="C-terminal effector domain of the bipartite response regulators"/>
    <property type="match status" value="1"/>
</dbReference>
<dbReference type="Gene3D" id="1.10.10.10">
    <property type="entry name" value="Winged helix-like DNA-binding domain superfamily/Winged helix DNA-binding domain"/>
    <property type="match status" value="1"/>
</dbReference>
<dbReference type="InterPro" id="IPR016032">
    <property type="entry name" value="Sig_transdc_resp-reg_C-effctor"/>
</dbReference>
<feature type="domain" description="HTH luxR-type" evidence="2">
    <location>
        <begin position="133"/>
        <end position="190"/>
    </location>
</feature>
<comment type="caution">
    <text evidence="3">The sequence shown here is derived from an EMBL/GenBank/DDBJ whole genome shotgun (WGS) entry which is preliminary data.</text>
</comment>